<reference evidence="1" key="1">
    <citation type="journal article" date="2020" name="BMC Genomics">
        <title>Correction to: Identification and distribution of gene clusters required for synthesis of sphingolipid metabolism inhibitors in diverse species of the filamentous fungus Fusarium.</title>
        <authorList>
            <person name="Kim H.S."/>
            <person name="Lohmar J.M."/>
            <person name="Busman M."/>
            <person name="Brown D.W."/>
            <person name="Naumann T.A."/>
            <person name="Divon H.H."/>
            <person name="Lysoe E."/>
            <person name="Uhlig S."/>
            <person name="Proctor R.H."/>
        </authorList>
    </citation>
    <scope>NUCLEOTIDE SEQUENCE</scope>
    <source>
        <strain evidence="1">NRRL 20472</strain>
    </source>
</reference>
<reference evidence="1" key="2">
    <citation type="submission" date="2020-05" db="EMBL/GenBank/DDBJ databases">
        <authorList>
            <person name="Kim H.-S."/>
            <person name="Proctor R.H."/>
            <person name="Brown D.W."/>
        </authorList>
    </citation>
    <scope>NUCLEOTIDE SEQUENCE</scope>
    <source>
        <strain evidence="1">NRRL 20472</strain>
    </source>
</reference>
<dbReference type="OrthoDB" id="39175at2759"/>
<dbReference type="AlphaFoldDB" id="A0A8H4TE35"/>
<sequence>MFQLASRCAEKTGPYRADQNTSLNPPESNYSILDASRKCFWELVGMDLYFHMFHNKPLLMQKHWNCAKVNLPWLAEAESQEKADSVTTIRFLLDSRRTFILMKFWTLLQDAKSRPDPELLPKTEALCAEIESLYEQWSIQKDALVKDLINSGGQLWTIAGLALEGHAWILSMLQHILKLTSARKDWDRMDGRAPEPDIAIFPRAVSTSRRMVEAVGSILSTIPSSGTVAVTFTVFRAHVACACLTVNRERRVTDEHDNDAALLERVARHLGLTAGEHEEIMPLSALLKV</sequence>
<comment type="caution">
    <text evidence="1">The sequence shown here is derived from an EMBL/GenBank/DDBJ whole genome shotgun (WGS) entry which is preliminary data.</text>
</comment>
<evidence type="ECO:0000313" key="2">
    <source>
        <dbReference type="Proteomes" id="UP000622797"/>
    </source>
</evidence>
<proteinExistence type="predicted"/>
<evidence type="ECO:0008006" key="3">
    <source>
        <dbReference type="Google" id="ProtNLM"/>
    </source>
</evidence>
<name>A0A8H4TE35_9HYPO</name>
<dbReference type="CDD" id="cd12148">
    <property type="entry name" value="fungal_TF_MHR"/>
    <property type="match status" value="1"/>
</dbReference>
<dbReference type="EMBL" id="JABEXW010000758">
    <property type="protein sequence ID" value="KAF4956250.1"/>
    <property type="molecule type" value="Genomic_DNA"/>
</dbReference>
<keyword evidence="2" id="KW-1185">Reference proteome</keyword>
<dbReference type="Proteomes" id="UP000622797">
    <property type="component" value="Unassembled WGS sequence"/>
</dbReference>
<gene>
    <name evidence="1" type="ORF">FSARC_11649</name>
</gene>
<accession>A0A8H4TE35</accession>
<organism evidence="1 2">
    <name type="scientific">Fusarium sarcochroum</name>
    <dbReference type="NCBI Taxonomy" id="1208366"/>
    <lineage>
        <taxon>Eukaryota</taxon>
        <taxon>Fungi</taxon>
        <taxon>Dikarya</taxon>
        <taxon>Ascomycota</taxon>
        <taxon>Pezizomycotina</taxon>
        <taxon>Sordariomycetes</taxon>
        <taxon>Hypocreomycetidae</taxon>
        <taxon>Hypocreales</taxon>
        <taxon>Nectriaceae</taxon>
        <taxon>Fusarium</taxon>
        <taxon>Fusarium lateritium species complex</taxon>
    </lineage>
</organism>
<protein>
    <recommendedName>
        <fullName evidence="3">Transcription factor domain-containing protein</fullName>
    </recommendedName>
</protein>
<evidence type="ECO:0000313" key="1">
    <source>
        <dbReference type="EMBL" id="KAF4956250.1"/>
    </source>
</evidence>